<evidence type="ECO:0000256" key="3">
    <source>
        <dbReference type="ARBA" id="ARBA00023235"/>
    </source>
</evidence>
<dbReference type="CDD" id="cd02170">
    <property type="entry name" value="cytidylyltransferase"/>
    <property type="match status" value="1"/>
</dbReference>
<evidence type="ECO:0000256" key="1">
    <source>
        <dbReference type="ARBA" id="ARBA00022679"/>
    </source>
</evidence>
<dbReference type="PANTHER" id="PTHR43793">
    <property type="entry name" value="FAD SYNTHASE"/>
    <property type="match status" value="1"/>
</dbReference>
<feature type="domain" description="Cytidyltransferase-like" evidence="5">
    <location>
        <begin position="3"/>
        <end position="123"/>
    </location>
</feature>
<dbReference type="GO" id="GO:0016787">
    <property type="term" value="F:hydrolase activity"/>
    <property type="evidence" value="ECO:0007669"/>
    <property type="project" value="UniProtKB-KW"/>
</dbReference>
<dbReference type="Gene3D" id="3.40.50.620">
    <property type="entry name" value="HUPs"/>
    <property type="match status" value="1"/>
</dbReference>
<keyword evidence="3" id="KW-0413">Isomerase</keyword>
<reference evidence="6" key="1">
    <citation type="submission" date="2019-03" db="EMBL/GenBank/DDBJ databases">
        <title>Single cell metagenomics reveals metabolic interactions within the superorganism composed of flagellate Streblomastix strix and complex community of Bacteroidetes bacteria on its surface.</title>
        <authorList>
            <person name="Treitli S.C."/>
            <person name="Kolisko M."/>
            <person name="Husnik F."/>
            <person name="Keeling P."/>
            <person name="Hampl V."/>
        </authorList>
    </citation>
    <scope>NUCLEOTIDE SEQUENCE</scope>
    <source>
        <strain evidence="6">STM</strain>
    </source>
</reference>
<name>A0A5J4RGT1_9ZZZZ</name>
<dbReference type="SUPFAM" id="SSF52374">
    <property type="entry name" value="Nucleotidylyl transferase"/>
    <property type="match status" value="1"/>
</dbReference>
<keyword evidence="2" id="KW-0548">Nucleotidyltransferase</keyword>
<comment type="caution">
    <text evidence="6">The sequence shown here is derived from an EMBL/GenBank/DDBJ whole genome shotgun (WGS) entry which is preliminary data.</text>
</comment>
<dbReference type="GO" id="GO:0050188">
    <property type="term" value="F:phosphoenolpyruvate mutase activity"/>
    <property type="evidence" value="ECO:0007669"/>
    <property type="project" value="UniProtKB-EC"/>
</dbReference>
<dbReference type="PANTHER" id="PTHR43793:SF1">
    <property type="entry name" value="FAD SYNTHASE"/>
    <property type="match status" value="1"/>
</dbReference>
<evidence type="ECO:0000259" key="5">
    <source>
        <dbReference type="Pfam" id="PF01467"/>
    </source>
</evidence>
<dbReference type="CDD" id="cd00377">
    <property type="entry name" value="ICL_PEPM"/>
    <property type="match status" value="1"/>
</dbReference>
<dbReference type="InterPro" id="IPR015813">
    <property type="entry name" value="Pyrv/PenolPyrv_kinase-like_dom"/>
</dbReference>
<evidence type="ECO:0000256" key="4">
    <source>
        <dbReference type="ARBA" id="ARBA00024063"/>
    </source>
</evidence>
<organism evidence="6">
    <name type="scientific">termite gut metagenome</name>
    <dbReference type="NCBI Taxonomy" id="433724"/>
    <lineage>
        <taxon>unclassified sequences</taxon>
        <taxon>metagenomes</taxon>
        <taxon>organismal metagenomes</taxon>
    </lineage>
</organism>
<keyword evidence="6" id="KW-0670">Pyruvate</keyword>
<dbReference type="NCBIfam" id="TIGR02320">
    <property type="entry name" value="PEP_mutase"/>
    <property type="match status" value="1"/>
</dbReference>
<protein>
    <recommendedName>
        <fullName evidence="4">phosphoenolpyruvate mutase</fullName>
        <ecNumber evidence="4">5.4.2.9</ecNumber>
    </recommendedName>
</protein>
<dbReference type="InterPro" id="IPR039556">
    <property type="entry name" value="ICL/PEPM"/>
</dbReference>
<dbReference type="EMBL" id="SNRY01001265">
    <property type="protein sequence ID" value="KAA6332253.1"/>
    <property type="molecule type" value="Genomic_DNA"/>
</dbReference>
<dbReference type="InterPro" id="IPR050385">
    <property type="entry name" value="Archaeal_FAD_synthase"/>
</dbReference>
<dbReference type="AlphaFoldDB" id="A0A5J4RGT1"/>
<dbReference type="Pfam" id="PF01467">
    <property type="entry name" value="CTP_transf_like"/>
    <property type="match status" value="1"/>
</dbReference>
<sequence>MSADIIHPGHLNIIHEAQKLGRVVVGVLTDEAIASYKRLPYLNYEQRVLIVSNLKGVDEVVPQRTLDYVPNLEFVKPDFVVHGDDWKEGVQKETRQRVIDTIAKWGGQVIDIPYTKGISSTQLNQKLKEIGTTPEIRLKQLRRLLNVKPIVRICESHSGLTGLIIENTIVDVDGKKHEFDGMWSSSLTDSTSKGKPDIEAVDLTTRLHDLNDALECTTKPIIFDGDTGGKVEHFVFTVKTLERLGISAVIIEDKVGLKKNSLFGTDALQMQDSIEGFCEKIKVGKRAQITDDFMIIARIESFIAGKGLEDALGRASAYIETGADGIMIHSKNKSGDDIKNFCFALRNFNQSIPIVVVPTTFSHITELELASWGVNIVIYANHMLRSAYPAMLNTAKSILTYGRSYEANDLCLPIKEILELIPGTK</sequence>
<keyword evidence="6" id="KW-0378">Hydrolase</keyword>
<dbReference type="InterPro" id="IPR012698">
    <property type="entry name" value="PEnolPyrv_PMutase_core"/>
</dbReference>
<keyword evidence="1" id="KW-0808">Transferase</keyword>
<dbReference type="Gene3D" id="3.20.20.60">
    <property type="entry name" value="Phosphoenolpyruvate-binding domains"/>
    <property type="match status" value="1"/>
</dbReference>
<gene>
    <name evidence="6" type="ORF">EZS27_019225</name>
</gene>
<proteinExistence type="predicted"/>
<dbReference type="InterPro" id="IPR040442">
    <property type="entry name" value="Pyrv_kinase-like_dom_sf"/>
</dbReference>
<dbReference type="Pfam" id="PF13714">
    <property type="entry name" value="PEP_mutase"/>
    <property type="match status" value="1"/>
</dbReference>
<evidence type="ECO:0000313" key="6">
    <source>
        <dbReference type="EMBL" id="KAA6332253.1"/>
    </source>
</evidence>
<dbReference type="SUPFAM" id="SSF51621">
    <property type="entry name" value="Phosphoenolpyruvate/pyruvate domain"/>
    <property type="match status" value="1"/>
</dbReference>
<dbReference type="EC" id="5.4.2.9" evidence="4"/>
<evidence type="ECO:0000256" key="2">
    <source>
        <dbReference type="ARBA" id="ARBA00022695"/>
    </source>
</evidence>
<accession>A0A5J4RGT1</accession>
<dbReference type="GO" id="GO:0016779">
    <property type="term" value="F:nucleotidyltransferase activity"/>
    <property type="evidence" value="ECO:0007669"/>
    <property type="project" value="UniProtKB-KW"/>
</dbReference>
<dbReference type="InterPro" id="IPR014729">
    <property type="entry name" value="Rossmann-like_a/b/a_fold"/>
</dbReference>
<dbReference type="NCBIfam" id="TIGR00125">
    <property type="entry name" value="cyt_tran_rel"/>
    <property type="match status" value="1"/>
</dbReference>
<dbReference type="InterPro" id="IPR004821">
    <property type="entry name" value="Cyt_trans-like"/>
</dbReference>